<feature type="transmembrane region" description="Helical" evidence="6">
    <location>
        <begin position="359"/>
        <end position="378"/>
    </location>
</feature>
<feature type="transmembrane region" description="Helical" evidence="6">
    <location>
        <begin position="143"/>
        <end position="162"/>
    </location>
</feature>
<comment type="subcellular location">
    <subcellularLocation>
        <location evidence="1">Membrane</location>
        <topology evidence="1">Multi-pass membrane protein</topology>
    </subcellularLocation>
</comment>
<dbReference type="SUPFAM" id="SSF103473">
    <property type="entry name" value="MFS general substrate transporter"/>
    <property type="match status" value="1"/>
</dbReference>
<dbReference type="Proteomes" id="UP001148018">
    <property type="component" value="Unassembled WGS sequence"/>
</dbReference>
<evidence type="ECO:0000256" key="3">
    <source>
        <dbReference type="ARBA" id="ARBA00022989"/>
    </source>
</evidence>
<sequence>MRFEDLLEELGGFSKFQFLVLLLLSLPRLILPLHFLLHNFISATPPHRCSTLGGLSSPLGTPTLEDGYPGSCEVFFNSSNTSTSTCPHGWIYDRSQFSSTTATEWDLVCEDKKLNQAIASYFFMGVMLGAILFGQLSDKFGRRPMLLLSFCSSAVLGVAAAFSTSYTMFTIFRTLCGVALTGMTITTLALSVEWVGVTHRTFTGTIMSLAWSVGNMLLALLAYFIRDWRHLMLVVTSPLIVAVASWWWIPESARWLLVQGRVEEAQRYLDQCGKMNNKKTDCLDTETLRNLSGSSQTASYLDLVRTPGLRRISLCSGAVCFRLTGFGLNIYVTQFLFGAIEVPAKVGAYFLLNLIGRRNGQACFLMVTGGLIGVNAALPADWEVLRACVAVVSKGFSEASFTTAFLYTAELYPTLLRQCGLGYTSFVGRAGGSLVPMVMLLEDVWSPLPPLLFSLVGLIGGAFAFLLPETLDRPLAENIQDIEEGRHMQIGGVQVEMQKMTSSSEDPPPEEHQCDHMSP</sequence>
<feature type="transmembrane region" description="Helical" evidence="6">
    <location>
        <begin position="231"/>
        <end position="249"/>
    </location>
</feature>
<proteinExistence type="predicted"/>
<dbReference type="GO" id="GO:0022857">
    <property type="term" value="F:transmembrane transporter activity"/>
    <property type="evidence" value="ECO:0007669"/>
    <property type="project" value="InterPro"/>
</dbReference>
<feature type="transmembrane region" description="Helical" evidence="6">
    <location>
        <begin position="447"/>
        <end position="467"/>
    </location>
</feature>
<keyword evidence="4 6" id="KW-0472">Membrane</keyword>
<dbReference type="Pfam" id="PF00083">
    <property type="entry name" value="Sugar_tr"/>
    <property type="match status" value="1"/>
</dbReference>
<evidence type="ECO:0000259" key="7">
    <source>
        <dbReference type="PROSITE" id="PS50850"/>
    </source>
</evidence>
<comment type="caution">
    <text evidence="8">The sequence shown here is derived from an EMBL/GenBank/DDBJ whole genome shotgun (WGS) entry which is preliminary data.</text>
</comment>
<feature type="transmembrane region" description="Helical" evidence="6">
    <location>
        <begin position="174"/>
        <end position="196"/>
    </location>
</feature>
<feature type="compositionally biased region" description="Basic and acidic residues" evidence="5">
    <location>
        <begin position="509"/>
        <end position="519"/>
    </location>
</feature>
<feature type="transmembrane region" description="Helical" evidence="6">
    <location>
        <begin position="16"/>
        <end position="37"/>
    </location>
</feature>
<feature type="region of interest" description="Disordered" evidence="5">
    <location>
        <begin position="498"/>
        <end position="519"/>
    </location>
</feature>
<keyword evidence="9" id="KW-1185">Reference proteome</keyword>
<evidence type="ECO:0000313" key="8">
    <source>
        <dbReference type="EMBL" id="KAJ3614359.1"/>
    </source>
</evidence>
<dbReference type="InterPro" id="IPR020846">
    <property type="entry name" value="MFS_dom"/>
</dbReference>
<dbReference type="OrthoDB" id="2544694at2759"/>
<dbReference type="AlphaFoldDB" id="A0A9Q0EW31"/>
<evidence type="ECO:0000256" key="6">
    <source>
        <dbReference type="SAM" id="Phobius"/>
    </source>
</evidence>
<reference evidence="8" key="1">
    <citation type="submission" date="2022-07" db="EMBL/GenBank/DDBJ databases">
        <title>Chromosome-level genome of Muraenolepis orangiensis.</title>
        <authorList>
            <person name="Kim J."/>
        </authorList>
    </citation>
    <scope>NUCLEOTIDE SEQUENCE</scope>
    <source>
        <strain evidence="8">KU_S4_2022</strain>
        <tissue evidence="8">Muscle</tissue>
    </source>
</reference>
<feature type="transmembrane region" description="Helical" evidence="6">
    <location>
        <begin position="202"/>
        <end position="224"/>
    </location>
</feature>
<dbReference type="GO" id="GO:0016020">
    <property type="term" value="C:membrane"/>
    <property type="evidence" value="ECO:0007669"/>
    <property type="project" value="UniProtKB-SubCell"/>
</dbReference>
<evidence type="ECO:0000256" key="2">
    <source>
        <dbReference type="ARBA" id="ARBA00022692"/>
    </source>
</evidence>
<evidence type="ECO:0000256" key="4">
    <source>
        <dbReference type="ARBA" id="ARBA00023136"/>
    </source>
</evidence>
<dbReference type="InterPro" id="IPR005828">
    <property type="entry name" value="MFS_sugar_transport-like"/>
</dbReference>
<name>A0A9Q0EW31_9TELE</name>
<feature type="transmembrane region" description="Helical" evidence="6">
    <location>
        <begin position="331"/>
        <end position="352"/>
    </location>
</feature>
<dbReference type="Gene3D" id="1.20.1250.20">
    <property type="entry name" value="MFS general substrate transporter like domains"/>
    <property type="match status" value="1"/>
</dbReference>
<keyword evidence="3 6" id="KW-1133">Transmembrane helix</keyword>
<protein>
    <recommendedName>
        <fullName evidence="7">Major facilitator superfamily (MFS) profile domain-containing protein</fullName>
    </recommendedName>
</protein>
<feature type="transmembrane region" description="Helical" evidence="6">
    <location>
        <begin position="118"/>
        <end position="137"/>
    </location>
</feature>
<dbReference type="PANTHER" id="PTHR24064">
    <property type="entry name" value="SOLUTE CARRIER FAMILY 22 MEMBER"/>
    <property type="match status" value="1"/>
</dbReference>
<dbReference type="PROSITE" id="PS50850">
    <property type="entry name" value="MFS"/>
    <property type="match status" value="1"/>
</dbReference>
<accession>A0A9Q0EW31</accession>
<evidence type="ECO:0000313" key="9">
    <source>
        <dbReference type="Proteomes" id="UP001148018"/>
    </source>
</evidence>
<gene>
    <name evidence="8" type="ORF">NHX12_017933</name>
</gene>
<organism evidence="8 9">
    <name type="scientific">Muraenolepis orangiensis</name>
    <name type="common">Patagonian moray cod</name>
    <dbReference type="NCBI Taxonomy" id="630683"/>
    <lineage>
        <taxon>Eukaryota</taxon>
        <taxon>Metazoa</taxon>
        <taxon>Chordata</taxon>
        <taxon>Craniata</taxon>
        <taxon>Vertebrata</taxon>
        <taxon>Euteleostomi</taxon>
        <taxon>Actinopterygii</taxon>
        <taxon>Neopterygii</taxon>
        <taxon>Teleostei</taxon>
        <taxon>Neoteleostei</taxon>
        <taxon>Acanthomorphata</taxon>
        <taxon>Zeiogadaria</taxon>
        <taxon>Gadariae</taxon>
        <taxon>Gadiformes</taxon>
        <taxon>Muraenolepidoidei</taxon>
        <taxon>Muraenolepididae</taxon>
        <taxon>Muraenolepis</taxon>
    </lineage>
</organism>
<keyword evidence="2 6" id="KW-0812">Transmembrane</keyword>
<dbReference type="EMBL" id="JANIIK010000034">
    <property type="protein sequence ID" value="KAJ3614359.1"/>
    <property type="molecule type" value="Genomic_DNA"/>
</dbReference>
<evidence type="ECO:0000256" key="1">
    <source>
        <dbReference type="ARBA" id="ARBA00004141"/>
    </source>
</evidence>
<evidence type="ECO:0000256" key="5">
    <source>
        <dbReference type="SAM" id="MobiDB-lite"/>
    </source>
</evidence>
<dbReference type="InterPro" id="IPR036259">
    <property type="entry name" value="MFS_trans_sf"/>
</dbReference>
<feature type="domain" description="Major facilitator superfamily (MFS) profile" evidence="7">
    <location>
        <begin position="20"/>
        <end position="472"/>
    </location>
</feature>